<dbReference type="PaxDb" id="35128-Thaps3064"/>
<feature type="signal peptide" evidence="1">
    <location>
        <begin position="1"/>
        <end position="28"/>
    </location>
</feature>
<sequence length="333" mass="34776">MNSSSRSIAVTASSLLCLLASSSTSVAGFSLSTALTSSFTAATPTSLYAASSAISEDQYPSLLSSASLCANSDSCSVETASDYLREILHVQSACAAGTLSGRGVCGDENGSGNELVRVSEVVGGLRGKIRRGANKEIKTFWQRRQSEIETLVSSSIDPTSNTISPTATLTQAPIKPAYLSIAALYTVITISLLSGLDGNSVIGGTAVDGGTVVPFTLQEVWWAIRDGYVADLTSHLLRNGGLSIADNVNGIAVIATHNVGLTPQEVWWSIRDGYAADTLFSSSNTFVTNGEGVVDGVVDAVVPIKPQEVYRAVRDGYAADLVGHWWHNGGMCL</sequence>
<dbReference type="OMA" id="EVWWSIR"/>
<dbReference type="EMBL" id="CM000639">
    <property type="protein sequence ID" value="EED95574.1"/>
    <property type="molecule type" value="Genomic_DNA"/>
</dbReference>
<gene>
    <name evidence="2" type="ORF">THAPSDRAFT_3064</name>
</gene>
<dbReference type="eggNOG" id="ENOG502SU0T">
    <property type="taxonomic scope" value="Eukaryota"/>
</dbReference>
<reference evidence="2 3" key="2">
    <citation type="journal article" date="2008" name="Nature">
        <title>The Phaeodactylum genome reveals the evolutionary history of diatom genomes.</title>
        <authorList>
            <person name="Bowler C."/>
            <person name="Allen A.E."/>
            <person name="Badger J.H."/>
            <person name="Grimwood J."/>
            <person name="Jabbari K."/>
            <person name="Kuo A."/>
            <person name="Maheswari U."/>
            <person name="Martens C."/>
            <person name="Maumus F."/>
            <person name="Otillar R.P."/>
            <person name="Rayko E."/>
            <person name="Salamov A."/>
            <person name="Vandepoele K."/>
            <person name="Beszteri B."/>
            <person name="Gruber A."/>
            <person name="Heijde M."/>
            <person name="Katinka M."/>
            <person name="Mock T."/>
            <person name="Valentin K."/>
            <person name="Verret F."/>
            <person name="Berges J.A."/>
            <person name="Brownlee C."/>
            <person name="Cadoret J.P."/>
            <person name="Chiovitti A."/>
            <person name="Choi C.J."/>
            <person name="Coesel S."/>
            <person name="De Martino A."/>
            <person name="Detter J.C."/>
            <person name="Durkin C."/>
            <person name="Falciatore A."/>
            <person name="Fournet J."/>
            <person name="Haruta M."/>
            <person name="Huysman M.J."/>
            <person name="Jenkins B.D."/>
            <person name="Jiroutova K."/>
            <person name="Jorgensen R.E."/>
            <person name="Joubert Y."/>
            <person name="Kaplan A."/>
            <person name="Kroger N."/>
            <person name="Kroth P.G."/>
            <person name="La Roche J."/>
            <person name="Lindquist E."/>
            <person name="Lommer M."/>
            <person name="Martin-Jezequel V."/>
            <person name="Lopez P.J."/>
            <person name="Lucas S."/>
            <person name="Mangogna M."/>
            <person name="McGinnis K."/>
            <person name="Medlin L.K."/>
            <person name="Montsant A."/>
            <person name="Oudot-Le Secq M.P."/>
            <person name="Napoli C."/>
            <person name="Obornik M."/>
            <person name="Parker M.S."/>
            <person name="Petit J.L."/>
            <person name="Porcel B.M."/>
            <person name="Poulsen N."/>
            <person name="Robison M."/>
            <person name="Rychlewski L."/>
            <person name="Rynearson T.A."/>
            <person name="Schmutz J."/>
            <person name="Shapiro H."/>
            <person name="Siaut M."/>
            <person name="Stanley M."/>
            <person name="Sussman M.R."/>
            <person name="Taylor A.R."/>
            <person name="Vardi A."/>
            <person name="von Dassow P."/>
            <person name="Vyverman W."/>
            <person name="Willis A."/>
            <person name="Wyrwicz L.S."/>
            <person name="Rokhsar D.S."/>
            <person name="Weissenbach J."/>
            <person name="Armbrust E.V."/>
            <person name="Green B.R."/>
            <person name="Van de Peer Y."/>
            <person name="Grigoriev I.V."/>
        </authorList>
    </citation>
    <scope>NUCLEOTIDE SEQUENCE [LARGE SCALE GENOMIC DNA]</scope>
    <source>
        <strain evidence="2 3">CCMP1335</strain>
    </source>
</reference>
<feature type="chain" id="PRO_5002868718" evidence="1">
    <location>
        <begin position="29"/>
        <end position="333"/>
    </location>
</feature>
<dbReference type="GeneID" id="7442424"/>
<protein>
    <submittedName>
        <fullName evidence="2">Uncharacterized protein</fullName>
    </submittedName>
</protein>
<evidence type="ECO:0000256" key="1">
    <source>
        <dbReference type="SAM" id="SignalP"/>
    </source>
</evidence>
<dbReference type="AlphaFoldDB" id="B8BW50"/>
<accession>B8BW50</accession>
<dbReference type="HOGENOM" id="CLU_835466_0_0_1"/>
<name>B8BW50_THAPS</name>
<proteinExistence type="predicted"/>
<reference evidence="2 3" key="1">
    <citation type="journal article" date="2004" name="Science">
        <title>The genome of the diatom Thalassiosira pseudonana: ecology, evolution, and metabolism.</title>
        <authorList>
            <person name="Armbrust E.V."/>
            <person name="Berges J.A."/>
            <person name="Bowler C."/>
            <person name="Green B.R."/>
            <person name="Martinez D."/>
            <person name="Putnam N.H."/>
            <person name="Zhou S."/>
            <person name="Allen A.E."/>
            <person name="Apt K.E."/>
            <person name="Bechner M."/>
            <person name="Brzezinski M.A."/>
            <person name="Chaal B.K."/>
            <person name="Chiovitti A."/>
            <person name="Davis A.K."/>
            <person name="Demarest M.S."/>
            <person name="Detter J.C."/>
            <person name="Glavina T."/>
            <person name="Goodstein D."/>
            <person name="Hadi M.Z."/>
            <person name="Hellsten U."/>
            <person name="Hildebrand M."/>
            <person name="Jenkins B.D."/>
            <person name="Jurka J."/>
            <person name="Kapitonov V.V."/>
            <person name="Kroger N."/>
            <person name="Lau W.W."/>
            <person name="Lane T.W."/>
            <person name="Larimer F.W."/>
            <person name="Lippmeier J.C."/>
            <person name="Lucas S."/>
            <person name="Medina M."/>
            <person name="Montsant A."/>
            <person name="Obornik M."/>
            <person name="Parker M.S."/>
            <person name="Palenik B."/>
            <person name="Pazour G.J."/>
            <person name="Richardson P.M."/>
            <person name="Rynearson T.A."/>
            <person name="Saito M.A."/>
            <person name="Schwartz D.C."/>
            <person name="Thamatrakoln K."/>
            <person name="Valentin K."/>
            <person name="Vardi A."/>
            <person name="Wilkerson F.P."/>
            <person name="Rokhsar D.S."/>
        </authorList>
    </citation>
    <scope>NUCLEOTIDE SEQUENCE [LARGE SCALE GENOMIC DNA]</scope>
    <source>
        <strain evidence="2 3">CCMP1335</strain>
    </source>
</reference>
<dbReference type="InParanoid" id="B8BW50"/>
<evidence type="ECO:0000313" key="3">
    <source>
        <dbReference type="Proteomes" id="UP000001449"/>
    </source>
</evidence>
<organism evidence="2 3">
    <name type="scientific">Thalassiosira pseudonana</name>
    <name type="common">Marine diatom</name>
    <name type="synonym">Cyclotella nana</name>
    <dbReference type="NCBI Taxonomy" id="35128"/>
    <lineage>
        <taxon>Eukaryota</taxon>
        <taxon>Sar</taxon>
        <taxon>Stramenopiles</taxon>
        <taxon>Ochrophyta</taxon>
        <taxon>Bacillariophyta</taxon>
        <taxon>Coscinodiscophyceae</taxon>
        <taxon>Thalassiosirophycidae</taxon>
        <taxon>Thalassiosirales</taxon>
        <taxon>Thalassiosiraceae</taxon>
        <taxon>Thalassiosira</taxon>
    </lineage>
</organism>
<dbReference type="RefSeq" id="XP_002288131.1">
    <property type="nucleotide sequence ID" value="XM_002288095.1"/>
</dbReference>
<dbReference type="Proteomes" id="UP000001449">
    <property type="component" value="Chromosome 2"/>
</dbReference>
<keyword evidence="3" id="KW-1185">Reference proteome</keyword>
<dbReference type="KEGG" id="tps:THAPSDRAFT_3064"/>
<evidence type="ECO:0000313" key="2">
    <source>
        <dbReference type="EMBL" id="EED95574.1"/>
    </source>
</evidence>
<keyword evidence="1" id="KW-0732">Signal</keyword>